<name>A0A6J4RA14_9ACTN</name>
<proteinExistence type="predicted"/>
<evidence type="ECO:0000313" key="2">
    <source>
        <dbReference type="EMBL" id="CAA9468401.1"/>
    </source>
</evidence>
<feature type="region of interest" description="Disordered" evidence="1">
    <location>
        <begin position="62"/>
        <end position="93"/>
    </location>
</feature>
<reference evidence="2" key="1">
    <citation type="submission" date="2020-02" db="EMBL/GenBank/DDBJ databases">
        <authorList>
            <person name="Meier V. D."/>
        </authorList>
    </citation>
    <scope>NUCLEOTIDE SEQUENCE</scope>
    <source>
        <strain evidence="2">AVDCRST_MAG13</strain>
    </source>
</reference>
<dbReference type="EMBL" id="CADCVO010000038">
    <property type="protein sequence ID" value="CAA9468401.1"/>
    <property type="molecule type" value="Genomic_DNA"/>
</dbReference>
<gene>
    <name evidence="2" type="ORF">AVDCRST_MAG13-252</name>
</gene>
<protein>
    <submittedName>
        <fullName evidence="2">Uncharacterized protein</fullName>
    </submittedName>
</protein>
<sequence>MPKLAVVLLAATDHREGVPRRRRRREGHLRRRGYGVKDAVEEAGIAFADDFRDHPSLRALVTDGYRSSPSSRHARRGPVGRRTASAGSPARRA</sequence>
<evidence type="ECO:0000256" key="1">
    <source>
        <dbReference type="SAM" id="MobiDB-lite"/>
    </source>
</evidence>
<accession>A0A6J4RA14</accession>
<dbReference type="AlphaFoldDB" id="A0A6J4RA14"/>
<organism evidence="2">
    <name type="scientific">uncultured Solirubrobacteraceae bacterium</name>
    <dbReference type="NCBI Taxonomy" id="1162706"/>
    <lineage>
        <taxon>Bacteria</taxon>
        <taxon>Bacillati</taxon>
        <taxon>Actinomycetota</taxon>
        <taxon>Thermoleophilia</taxon>
        <taxon>Solirubrobacterales</taxon>
        <taxon>Solirubrobacteraceae</taxon>
        <taxon>environmental samples</taxon>
    </lineage>
</organism>